<proteinExistence type="inferred from homology"/>
<dbReference type="SUPFAM" id="SSF53383">
    <property type="entry name" value="PLP-dependent transferases"/>
    <property type="match status" value="1"/>
</dbReference>
<feature type="binding site" evidence="5">
    <location>
        <position position="130"/>
    </location>
    <ligand>
        <name>N(2)-acetyl-L-ornithine</name>
        <dbReference type="ChEBI" id="CHEBI:57805"/>
    </ligand>
</feature>
<dbReference type="InterPro" id="IPR004636">
    <property type="entry name" value="AcOrn/SuccOrn_fam"/>
</dbReference>
<gene>
    <name evidence="5" type="primary">argD</name>
    <name evidence="6" type="ORF">I9W95_04075</name>
</gene>
<dbReference type="Pfam" id="PF00202">
    <property type="entry name" value="Aminotran_3"/>
    <property type="match status" value="1"/>
</dbReference>
<organism evidence="6 7">
    <name type="scientific">Thalassolituus marinus</name>
    <dbReference type="NCBI Taxonomy" id="671053"/>
    <lineage>
        <taxon>Bacteria</taxon>
        <taxon>Pseudomonadati</taxon>
        <taxon>Pseudomonadota</taxon>
        <taxon>Gammaproteobacteria</taxon>
        <taxon>Oceanospirillales</taxon>
        <taxon>Oceanospirillaceae</taxon>
        <taxon>Thalassolituus</taxon>
    </lineage>
</organism>
<dbReference type="PROSITE" id="PS00600">
    <property type="entry name" value="AA_TRANSFER_CLASS_3"/>
    <property type="match status" value="1"/>
</dbReference>
<keyword evidence="1 5" id="KW-0032">Aminotransferase</keyword>
<comment type="subunit">
    <text evidence="5">Homodimer.</text>
</comment>
<feature type="modified residue" description="N6-(pyridoxal phosphate)lysine" evidence="5">
    <location>
        <position position="243"/>
    </location>
</feature>
<evidence type="ECO:0000313" key="7">
    <source>
        <dbReference type="Proteomes" id="UP000714380"/>
    </source>
</evidence>
<keyword evidence="5" id="KW-0055">Arginine biosynthesis</keyword>
<sequence>MQAIMNTYGRLPVTFTSGQGSWLTDVDGRRYLDALSGIAVCGLGHAHPAVSAAIREQADKLIHTSNLYSIERQQSLAEALVRVSGMENVFFSNSGAEANEAAIKIARKYGHDRGIHEPVIIVMTKAFHGRTMATLTATGNVKVQEGFGPLLNGFIRVPYMNLDAIRNVIAANPNVVAVMLEPVQGEGGLATASAEYLQGVRTLCDDNKLLMMLDEVQTGNGRTGKYFCFQHYGFMPDVVTTAKGLGNGVPIGACLARGIAAETLQPGNHGSTYGGNPLACAAGLAVVETIEQENLCAHAQLMGEYLRAGFQARLASTGRLKEIRGLGLMIGLVLDKDCPTMMADALKEGLLLNVTSGNVVRLLPPLNVDKAEADQIIEIVSNLIAALS</sequence>
<comment type="catalytic activity">
    <reaction evidence="5">
        <text>N(2)-acetyl-L-ornithine + 2-oxoglutarate = N-acetyl-L-glutamate 5-semialdehyde + L-glutamate</text>
        <dbReference type="Rhea" id="RHEA:18049"/>
        <dbReference type="ChEBI" id="CHEBI:16810"/>
        <dbReference type="ChEBI" id="CHEBI:29123"/>
        <dbReference type="ChEBI" id="CHEBI:29985"/>
        <dbReference type="ChEBI" id="CHEBI:57805"/>
        <dbReference type="EC" id="2.6.1.11"/>
    </reaction>
</comment>
<dbReference type="PANTHER" id="PTHR11986">
    <property type="entry name" value="AMINOTRANSFERASE CLASS III"/>
    <property type="match status" value="1"/>
</dbReference>
<accession>A0ABS7ZM40</accession>
<evidence type="ECO:0000256" key="3">
    <source>
        <dbReference type="ARBA" id="ARBA00022679"/>
    </source>
</evidence>
<comment type="caution">
    <text evidence="6">The sequence shown here is derived from an EMBL/GenBank/DDBJ whole genome shotgun (WGS) entry which is preliminary data.</text>
</comment>
<evidence type="ECO:0000313" key="6">
    <source>
        <dbReference type="EMBL" id="MCA6062779.1"/>
    </source>
</evidence>
<keyword evidence="2 5" id="KW-0028">Amino-acid biosynthesis</keyword>
<dbReference type="NCBIfam" id="TIGR00707">
    <property type="entry name" value="argD"/>
    <property type="match status" value="1"/>
</dbReference>
<dbReference type="RefSeq" id="WP_225672122.1">
    <property type="nucleotide sequence ID" value="NZ_JAEDAH010000019.1"/>
</dbReference>
<comment type="cofactor">
    <cofactor evidence="5">
        <name>pyridoxal 5'-phosphate</name>
        <dbReference type="ChEBI" id="CHEBI:597326"/>
    </cofactor>
    <text evidence="5">Binds 1 pyridoxal phosphate per subunit.</text>
</comment>
<dbReference type="PIRSF" id="PIRSF000521">
    <property type="entry name" value="Transaminase_4ab_Lys_Orn"/>
    <property type="match status" value="1"/>
</dbReference>
<evidence type="ECO:0000256" key="4">
    <source>
        <dbReference type="ARBA" id="ARBA00022898"/>
    </source>
</evidence>
<evidence type="ECO:0000256" key="5">
    <source>
        <dbReference type="HAMAP-Rule" id="MF_01107"/>
    </source>
</evidence>
<feature type="binding site" evidence="5">
    <location>
        <position position="127"/>
    </location>
    <ligand>
        <name>pyridoxal 5'-phosphate</name>
        <dbReference type="ChEBI" id="CHEBI:597326"/>
    </ligand>
</feature>
<keyword evidence="3 5" id="KW-0808">Transferase</keyword>
<reference evidence="6 7" key="1">
    <citation type="submission" date="2020-12" db="EMBL/GenBank/DDBJ databases">
        <title>Novel Thalassolituus-related marine hydrocarbonoclastic bacteria mediated algae-derived hydrocarbons mineralization in twilight zone of the northern South China Sea.</title>
        <authorList>
            <person name="Dong C."/>
        </authorList>
    </citation>
    <scope>NUCLEOTIDE SEQUENCE [LARGE SCALE GENOMIC DNA]</scope>
    <source>
        <strain evidence="6 7">IMCC1826</strain>
    </source>
</reference>
<evidence type="ECO:0000256" key="1">
    <source>
        <dbReference type="ARBA" id="ARBA00022576"/>
    </source>
</evidence>
<dbReference type="InterPro" id="IPR049704">
    <property type="entry name" value="Aminotrans_3_PPA_site"/>
</dbReference>
<protein>
    <recommendedName>
        <fullName evidence="5">Acetylornithine aminotransferase</fullName>
        <shortName evidence="5">ACOAT</shortName>
        <ecNumber evidence="5">2.6.1.11</ecNumber>
    </recommendedName>
</protein>
<dbReference type="HAMAP" id="MF_01107">
    <property type="entry name" value="ArgD_aminotrans_3"/>
    <property type="match status" value="1"/>
</dbReference>
<comment type="pathway">
    <text evidence="5">Amino-acid biosynthesis; L-arginine biosynthesis; N(2)-acetyl-L-ornithine from L-glutamate: step 4/4.</text>
</comment>
<dbReference type="PANTHER" id="PTHR11986:SF79">
    <property type="entry name" value="ACETYLORNITHINE AMINOTRANSFERASE, MITOCHONDRIAL"/>
    <property type="match status" value="1"/>
</dbReference>
<dbReference type="CDD" id="cd00610">
    <property type="entry name" value="OAT_like"/>
    <property type="match status" value="1"/>
</dbReference>
<feature type="binding site" evidence="5">
    <location>
        <begin position="214"/>
        <end position="217"/>
    </location>
    <ligand>
        <name>pyridoxal 5'-phosphate</name>
        <dbReference type="ChEBI" id="CHEBI:597326"/>
    </ligand>
</feature>
<keyword evidence="5" id="KW-0963">Cytoplasm</keyword>
<dbReference type="NCBIfam" id="NF002325">
    <property type="entry name" value="PRK01278.1"/>
    <property type="match status" value="1"/>
</dbReference>
<feature type="binding site" evidence="5">
    <location>
        <position position="272"/>
    </location>
    <ligand>
        <name>pyridoxal 5'-phosphate</name>
        <dbReference type="ChEBI" id="CHEBI:597326"/>
    </ligand>
</feature>
<dbReference type="GO" id="GO:0008483">
    <property type="term" value="F:transaminase activity"/>
    <property type="evidence" value="ECO:0007669"/>
    <property type="project" value="UniProtKB-KW"/>
</dbReference>
<feature type="binding site" evidence="5">
    <location>
        <begin position="95"/>
        <end position="96"/>
    </location>
    <ligand>
        <name>pyridoxal 5'-phosphate</name>
        <dbReference type="ChEBI" id="CHEBI:597326"/>
    </ligand>
</feature>
<dbReference type="InterPro" id="IPR015421">
    <property type="entry name" value="PyrdxlP-dep_Trfase_major"/>
</dbReference>
<dbReference type="Gene3D" id="3.90.1150.10">
    <property type="entry name" value="Aspartate Aminotransferase, domain 1"/>
    <property type="match status" value="1"/>
</dbReference>
<name>A0ABS7ZM40_9GAMM</name>
<dbReference type="Proteomes" id="UP000714380">
    <property type="component" value="Unassembled WGS sequence"/>
</dbReference>
<keyword evidence="7" id="KW-1185">Reference proteome</keyword>
<comment type="similarity">
    <text evidence="5">Belongs to the class-III pyridoxal-phosphate-dependent aminotransferase family. ArgD subfamily.</text>
</comment>
<comment type="subcellular location">
    <subcellularLocation>
        <location evidence="5">Cytoplasm</location>
    </subcellularLocation>
</comment>
<dbReference type="Gene3D" id="3.40.640.10">
    <property type="entry name" value="Type I PLP-dependent aspartate aminotransferase-like (Major domain)"/>
    <property type="match status" value="1"/>
</dbReference>
<dbReference type="EC" id="2.6.1.11" evidence="5"/>
<evidence type="ECO:0000256" key="2">
    <source>
        <dbReference type="ARBA" id="ARBA00022605"/>
    </source>
</evidence>
<comment type="miscellaneous">
    <text evidence="5">May also have succinyldiaminopimelate aminotransferase activity, thus carrying out the corresponding step in lysine biosynthesis.</text>
</comment>
<dbReference type="InterPro" id="IPR015424">
    <property type="entry name" value="PyrdxlP-dep_Trfase"/>
</dbReference>
<dbReference type="InterPro" id="IPR015422">
    <property type="entry name" value="PyrdxlP-dep_Trfase_small"/>
</dbReference>
<dbReference type="InterPro" id="IPR005814">
    <property type="entry name" value="Aminotrans_3"/>
</dbReference>
<dbReference type="InterPro" id="IPR050103">
    <property type="entry name" value="Class-III_PLP-dep_AT"/>
</dbReference>
<feature type="binding site" evidence="5">
    <location>
        <position position="271"/>
    </location>
    <ligand>
        <name>N(2)-acetyl-L-ornithine</name>
        <dbReference type="ChEBI" id="CHEBI:57805"/>
    </ligand>
</feature>
<keyword evidence="4 5" id="KW-0663">Pyridoxal phosphate</keyword>
<dbReference type="EMBL" id="JAEDAH010000019">
    <property type="protein sequence ID" value="MCA6062779.1"/>
    <property type="molecule type" value="Genomic_DNA"/>
</dbReference>